<dbReference type="Gene3D" id="1.10.340.30">
    <property type="entry name" value="Hypothetical protein, domain 2"/>
    <property type="match status" value="1"/>
</dbReference>
<dbReference type="Proteomes" id="UP001081467">
    <property type="component" value="Unassembled WGS sequence"/>
</dbReference>
<dbReference type="InterPro" id="IPR005019">
    <property type="entry name" value="Adenine_glyco"/>
</dbReference>
<sequence length="185" mass="21421">MERCPWAQSGNQLMQDYHDEEWGKPLFGDQQLFGLLSLELMQAGLSWQTVLNKRTDFNLAFENFSIQKVSQFDERKISELMENSKIIRNQRKISAIITNAQAIVKMNQSGQSFDMFLWQFVNNKPLNNLWNHAEEVPTETDISKQLSKELKKLGFKFVGPKICYSLMQSMGMVDDHLASCAFKTK</sequence>
<name>A0ABT4JK27_9LACO</name>
<proteinExistence type="predicted"/>
<dbReference type="SUPFAM" id="SSF48150">
    <property type="entry name" value="DNA-glycosylase"/>
    <property type="match status" value="1"/>
</dbReference>
<dbReference type="InterPro" id="IPR011257">
    <property type="entry name" value="DNA_glycosylase"/>
</dbReference>
<dbReference type="InterPro" id="IPR052891">
    <property type="entry name" value="DNA-3mA_glycosylase"/>
</dbReference>
<dbReference type="Pfam" id="PF03352">
    <property type="entry name" value="Adenine_glyco"/>
    <property type="match status" value="1"/>
</dbReference>
<accession>A0ABT4JK27</accession>
<protein>
    <submittedName>
        <fullName evidence="1">DNA-3-methyladenine glycosylase I</fullName>
    </submittedName>
</protein>
<keyword evidence="2" id="KW-1185">Reference proteome</keyword>
<dbReference type="PANTHER" id="PTHR30037">
    <property type="entry name" value="DNA-3-METHYLADENINE GLYCOSYLASE 1"/>
    <property type="match status" value="1"/>
</dbReference>
<evidence type="ECO:0000313" key="2">
    <source>
        <dbReference type="Proteomes" id="UP001081467"/>
    </source>
</evidence>
<dbReference type="RefSeq" id="WP_269023498.1">
    <property type="nucleotide sequence ID" value="NZ_JANXKW010000001.1"/>
</dbReference>
<organism evidence="1 2">
    <name type="scientific">Dellaglioa carnosa</name>
    <dbReference type="NCBI Taxonomy" id="2995136"/>
    <lineage>
        <taxon>Bacteria</taxon>
        <taxon>Bacillati</taxon>
        <taxon>Bacillota</taxon>
        <taxon>Bacilli</taxon>
        <taxon>Lactobacillales</taxon>
        <taxon>Lactobacillaceae</taxon>
        <taxon>Dellaglioa</taxon>
    </lineage>
</organism>
<comment type="caution">
    <text evidence="1">The sequence shown here is derived from an EMBL/GenBank/DDBJ whole genome shotgun (WGS) entry which is preliminary data.</text>
</comment>
<reference evidence="1" key="1">
    <citation type="submission" date="2022-09" db="EMBL/GenBank/DDBJ databases">
        <title>Diversity of Dellaglioa algida.</title>
        <authorList>
            <person name="Matthias E."/>
            <person name="Werum V."/>
        </authorList>
    </citation>
    <scope>NUCLEOTIDE SEQUENCE</scope>
    <source>
        <strain evidence="1">TMW 2.2523</strain>
    </source>
</reference>
<gene>
    <name evidence="1" type="ORF">N0K80_01000</name>
</gene>
<dbReference type="EMBL" id="JANXLI010000001">
    <property type="protein sequence ID" value="MCZ2490721.1"/>
    <property type="molecule type" value="Genomic_DNA"/>
</dbReference>
<dbReference type="PANTHER" id="PTHR30037:SF4">
    <property type="entry name" value="DNA-3-METHYLADENINE GLYCOSYLASE I"/>
    <property type="match status" value="1"/>
</dbReference>
<evidence type="ECO:0000313" key="1">
    <source>
        <dbReference type="EMBL" id="MCZ2490721.1"/>
    </source>
</evidence>